<dbReference type="EMBL" id="FQVW01000046">
    <property type="protein sequence ID" value="SHG63206.1"/>
    <property type="molecule type" value="Genomic_DNA"/>
</dbReference>
<gene>
    <name evidence="1" type="ORF">SAMN05216225_104619</name>
</gene>
<evidence type="ECO:0000313" key="2">
    <source>
        <dbReference type="Proteomes" id="UP000183988"/>
    </source>
</evidence>
<sequence length="133" mass="15011">MNIIAANKASLEKVNAFLETTDQVDKNSLLEEGFVVEFEQEIRGCFVLSSINEGEYWLKQLYISKEAAASLPVLLETIVTMAKGLHAKKVYVHSHQPVVDILLDALQFHPQKEVVLPIKKPRAEGSWWAYEVS</sequence>
<name>A0A1M5LDZ9_9BACI</name>
<dbReference type="RefSeq" id="WP_072891619.1">
    <property type="nucleotide sequence ID" value="NZ_FQVW01000046.1"/>
</dbReference>
<evidence type="ECO:0008006" key="3">
    <source>
        <dbReference type="Google" id="ProtNLM"/>
    </source>
</evidence>
<organism evidence="1 2">
    <name type="scientific">Ornithinibacillus halophilus</name>
    <dbReference type="NCBI Taxonomy" id="930117"/>
    <lineage>
        <taxon>Bacteria</taxon>
        <taxon>Bacillati</taxon>
        <taxon>Bacillota</taxon>
        <taxon>Bacilli</taxon>
        <taxon>Bacillales</taxon>
        <taxon>Bacillaceae</taxon>
        <taxon>Ornithinibacillus</taxon>
    </lineage>
</organism>
<dbReference type="OrthoDB" id="2970403at2"/>
<protein>
    <recommendedName>
        <fullName evidence="3">N-acetyltransferase domain-containing protein</fullName>
    </recommendedName>
</protein>
<proteinExistence type="predicted"/>
<keyword evidence="2" id="KW-1185">Reference proteome</keyword>
<dbReference type="AlphaFoldDB" id="A0A1M5LDZ9"/>
<reference evidence="1 2" key="1">
    <citation type="submission" date="2016-11" db="EMBL/GenBank/DDBJ databases">
        <authorList>
            <person name="Jaros S."/>
            <person name="Januszkiewicz K."/>
            <person name="Wedrychowicz H."/>
        </authorList>
    </citation>
    <scope>NUCLEOTIDE SEQUENCE [LARGE SCALE GENOMIC DNA]</scope>
    <source>
        <strain evidence="1 2">IBRC-M 10683</strain>
    </source>
</reference>
<evidence type="ECO:0000313" key="1">
    <source>
        <dbReference type="EMBL" id="SHG63206.1"/>
    </source>
</evidence>
<dbReference type="Proteomes" id="UP000183988">
    <property type="component" value="Unassembled WGS sequence"/>
</dbReference>
<accession>A0A1M5LDZ9</accession>